<dbReference type="Pfam" id="PF00359">
    <property type="entry name" value="PTS_EIIA_2"/>
    <property type="match status" value="1"/>
</dbReference>
<accession>A0A1T0AWK2</accession>
<dbReference type="SUPFAM" id="SSF55804">
    <property type="entry name" value="Phoshotransferase/anion transport protein"/>
    <property type="match status" value="1"/>
</dbReference>
<evidence type="ECO:0000313" key="2">
    <source>
        <dbReference type="EMBL" id="OOS01887.1"/>
    </source>
</evidence>
<keyword evidence="3" id="KW-1185">Reference proteome</keyword>
<comment type="caution">
    <text evidence="2">The sequence shown here is derived from an EMBL/GenBank/DDBJ whole genome shotgun (WGS) entry which is preliminary data.</text>
</comment>
<dbReference type="PANTHER" id="PTHR47738:SF1">
    <property type="entry name" value="NITROGEN REGULATORY PROTEIN"/>
    <property type="match status" value="1"/>
</dbReference>
<evidence type="ECO:0000313" key="3">
    <source>
        <dbReference type="Proteomes" id="UP000190023"/>
    </source>
</evidence>
<name>A0A1T0AWK2_9PAST</name>
<dbReference type="EMBL" id="MUYB01000041">
    <property type="protein sequence ID" value="OOS01887.1"/>
    <property type="molecule type" value="Genomic_DNA"/>
</dbReference>
<organism evidence="2 3">
    <name type="scientific">[Haemophilus] felis</name>
    <dbReference type="NCBI Taxonomy" id="123822"/>
    <lineage>
        <taxon>Bacteria</taxon>
        <taxon>Pseudomonadati</taxon>
        <taxon>Pseudomonadota</taxon>
        <taxon>Gammaproteobacteria</taxon>
        <taxon>Pasteurellales</taxon>
        <taxon>Pasteurellaceae</taxon>
    </lineage>
</organism>
<dbReference type="InterPro" id="IPR051541">
    <property type="entry name" value="PTS_SugarTrans_NitroReg"/>
</dbReference>
<dbReference type="Gene3D" id="3.40.930.10">
    <property type="entry name" value="Mannitol-specific EII, Chain A"/>
    <property type="match status" value="1"/>
</dbReference>
<dbReference type="PROSITE" id="PS51094">
    <property type="entry name" value="PTS_EIIA_TYPE_2"/>
    <property type="match status" value="1"/>
</dbReference>
<dbReference type="GO" id="GO:0009401">
    <property type="term" value="P:phosphoenolpyruvate-dependent sugar phosphotransferase system"/>
    <property type="evidence" value="ECO:0007669"/>
    <property type="project" value="InterPro"/>
</dbReference>
<sequence length="175" mass="19959">MIKFTDVLTPGQIRHGVICSSKKRLFEIIAEIVSDYLHEGDHTQCCFECLLTREKLGNSSLGNGIAMPKAKIPLGEKPIAVFLQLTEAVEYESSDNREIDLVFALLIPEKVCADYVPHLAEMIEQLQDKNLCKQLRQAQSVEEIWRLFEHLDQVRYEKSLQEPSPSDIEQTESIN</sequence>
<proteinExistence type="predicted"/>
<dbReference type="CDD" id="cd00211">
    <property type="entry name" value="PTS_IIA_fru"/>
    <property type="match status" value="1"/>
</dbReference>
<dbReference type="InterPro" id="IPR006320">
    <property type="entry name" value="PTS_Nitro_regul"/>
</dbReference>
<protein>
    <submittedName>
        <fullName evidence="2">PTS IIA-like nitrogen-regulatory protein PtsN</fullName>
    </submittedName>
</protein>
<gene>
    <name evidence="2" type="ORF">B0188_09425</name>
</gene>
<dbReference type="GO" id="GO:0008982">
    <property type="term" value="F:protein-N(PI)-phosphohistidine-sugar phosphotransferase activity"/>
    <property type="evidence" value="ECO:0007669"/>
    <property type="project" value="InterPro"/>
</dbReference>
<feature type="domain" description="PTS EIIA type-2" evidence="1">
    <location>
        <begin position="6"/>
        <end position="151"/>
    </location>
</feature>
<dbReference type="NCBIfam" id="TIGR01419">
    <property type="entry name" value="nitro_reg_IIA"/>
    <property type="match status" value="1"/>
</dbReference>
<dbReference type="OrthoDB" id="95460at2"/>
<dbReference type="AlphaFoldDB" id="A0A1T0AWK2"/>
<dbReference type="InterPro" id="IPR002178">
    <property type="entry name" value="PTS_EIIA_type-2_dom"/>
</dbReference>
<dbReference type="STRING" id="123822.B0188_09425"/>
<dbReference type="PANTHER" id="PTHR47738">
    <property type="entry name" value="PTS SYSTEM FRUCTOSE-LIKE EIIA COMPONENT-RELATED"/>
    <property type="match status" value="1"/>
</dbReference>
<dbReference type="Proteomes" id="UP000190023">
    <property type="component" value="Unassembled WGS sequence"/>
</dbReference>
<evidence type="ECO:0000259" key="1">
    <source>
        <dbReference type="PROSITE" id="PS51094"/>
    </source>
</evidence>
<dbReference type="GO" id="GO:0030295">
    <property type="term" value="F:protein kinase activator activity"/>
    <property type="evidence" value="ECO:0007669"/>
    <property type="project" value="TreeGrafter"/>
</dbReference>
<reference evidence="2 3" key="1">
    <citation type="submission" date="2017-02" db="EMBL/GenBank/DDBJ databases">
        <title>Draft genome sequence of Haemophilus felis CCUG 31170 type strain.</title>
        <authorList>
            <person name="Engstrom-Jakobsson H."/>
            <person name="Salva-Serra F."/>
            <person name="Thorell K."/>
            <person name="Gonzales-Siles L."/>
            <person name="Karlsson R."/>
            <person name="Boulund F."/>
            <person name="Engstrand L."/>
            <person name="Kristiansson E."/>
            <person name="Moore E."/>
        </authorList>
    </citation>
    <scope>NUCLEOTIDE SEQUENCE [LARGE SCALE GENOMIC DNA]</scope>
    <source>
        <strain evidence="2 3">CCUG 31170</strain>
    </source>
</reference>
<dbReference type="InterPro" id="IPR016152">
    <property type="entry name" value="PTrfase/Anion_transptr"/>
</dbReference>